<evidence type="ECO:0000313" key="1">
    <source>
        <dbReference type="EMBL" id="KAB7757805.1"/>
    </source>
</evidence>
<proteinExistence type="predicted"/>
<dbReference type="Proteomes" id="UP000325690">
    <property type="component" value="Unassembled WGS sequence"/>
</dbReference>
<name>A0A5N5V7I4_MYCPH</name>
<evidence type="ECO:0000313" key="2">
    <source>
        <dbReference type="Proteomes" id="UP000325690"/>
    </source>
</evidence>
<dbReference type="AlphaFoldDB" id="A0A5N5V7I4"/>
<protein>
    <submittedName>
        <fullName evidence="1">Uncharacterized protein</fullName>
    </submittedName>
</protein>
<dbReference type="RefSeq" id="WP_061482742.1">
    <property type="nucleotide sequence ID" value="NZ_ANBO01000042.1"/>
</dbReference>
<accession>A0A5N5V7I4</accession>
<dbReference type="GeneID" id="74301484"/>
<sequence>MIPLHPDDWVTVVGEDLAEFIGAGGAMVRFVVGESPRDVSNTKQALKSLASDSRLHWFEVDGSRVRLHFPNDILGAIAEQVDFPQLMTSFLLKAVVDEGYEIPDAADEFDVRDIASMNGVKPTDIHTVVNSRIRSGIMRDRRLVRDVRYALWAIAREVLRGVPDNAAGDVPKRWLRGQVSSIRELRAFGIVQKVTRYNARGILRSVLTWLPGSEWNGSVVYIDAQQLAHPRNLRDGKIYYSRSALSDVYEVMREFIDETDDMNHVLLIFAMPRDFLSVDPRGRGMGAYQALQFRVSGFPASLPNPLSNMVLLDGRAERRRFTA</sequence>
<comment type="caution">
    <text evidence="1">The sequence shown here is derived from an EMBL/GenBank/DDBJ whole genome shotgun (WGS) entry which is preliminary data.</text>
</comment>
<keyword evidence="2" id="KW-1185">Reference proteome</keyword>
<organism evidence="1 2">
    <name type="scientific">Mycolicibacterium phlei DSM 43239 = CCUG 21000</name>
    <dbReference type="NCBI Taxonomy" id="1226750"/>
    <lineage>
        <taxon>Bacteria</taxon>
        <taxon>Bacillati</taxon>
        <taxon>Actinomycetota</taxon>
        <taxon>Actinomycetes</taxon>
        <taxon>Mycobacteriales</taxon>
        <taxon>Mycobacteriaceae</taxon>
        <taxon>Mycolicibacterium</taxon>
    </lineage>
</organism>
<reference evidence="1 2" key="1">
    <citation type="submission" date="2012-10" db="EMBL/GenBank/DDBJ databases">
        <title>The draft sequence of the Mycobacterium pheli genome.</title>
        <authorList>
            <person name="Pettersson B.M.F."/>
            <person name="Das S."/>
            <person name="Dasgupta S."/>
            <person name="Bhattacharya A."/>
            <person name="Kirsebom L.A."/>
        </authorList>
    </citation>
    <scope>NUCLEOTIDE SEQUENCE [LARGE SCALE GENOMIC DNA]</scope>
    <source>
        <strain evidence="1 2">CCUG 21000</strain>
    </source>
</reference>
<gene>
    <name evidence="1" type="ORF">MPHL21000_06345</name>
</gene>
<dbReference type="EMBL" id="ANBP01000006">
    <property type="protein sequence ID" value="KAB7757805.1"/>
    <property type="molecule type" value="Genomic_DNA"/>
</dbReference>